<dbReference type="Gene3D" id="3.30.70.330">
    <property type="match status" value="5"/>
</dbReference>
<dbReference type="GO" id="GO:0005634">
    <property type="term" value="C:nucleus"/>
    <property type="evidence" value="ECO:0007669"/>
    <property type="project" value="TreeGrafter"/>
</dbReference>
<dbReference type="InterPro" id="IPR050502">
    <property type="entry name" value="Euk_RNA-bind_prot"/>
</dbReference>
<feature type="non-terminal residue" evidence="5">
    <location>
        <position position="565"/>
    </location>
</feature>
<comment type="caution">
    <text evidence="5">The sequence shown here is derived from an EMBL/GenBank/DDBJ whole genome shotgun (WGS) entry which is preliminary data.</text>
</comment>
<feature type="non-terminal residue" evidence="5">
    <location>
        <position position="1"/>
    </location>
</feature>
<dbReference type="PROSITE" id="PS50102">
    <property type="entry name" value="RRM"/>
    <property type="match status" value="4"/>
</dbReference>
<keyword evidence="1 2" id="KW-0694">RNA-binding</keyword>
<dbReference type="SUPFAM" id="SSF54928">
    <property type="entry name" value="RNA-binding domain, RBD"/>
    <property type="match status" value="5"/>
</dbReference>
<gene>
    <name evidence="5" type="ORF">EZS28_041975</name>
</gene>
<evidence type="ECO:0000313" key="5">
    <source>
        <dbReference type="EMBL" id="KAA6362498.1"/>
    </source>
</evidence>
<dbReference type="OrthoDB" id="439808at2759"/>
<dbReference type="EMBL" id="SNRW01024132">
    <property type="protein sequence ID" value="KAA6362498.1"/>
    <property type="molecule type" value="Genomic_DNA"/>
</dbReference>
<proteinExistence type="predicted"/>
<feature type="domain" description="RRM" evidence="4">
    <location>
        <begin position="198"/>
        <end position="277"/>
    </location>
</feature>
<evidence type="ECO:0000256" key="1">
    <source>
        <dbReference type="ARBA" id="ARBA00022884"/>
    </source>
</evidence>
<reference evidence="5 6" key="1">
    <citation type="submission" date="2019-03" db="EMBL/GenBank/DDBJ databases">
        <title>Single cell metagenomics reveals metabolic interactions within the superorganism composed of flagellate Streblomastix strix and complex community of Bacteroidetes bacteria on its surface.</title>
        <authorList>
            <person name="Treitli S.C."/>
            <person name="Kolisko M."/>
            <person name="Husnik F."/>
            <person name="Keeling P."/>
            <person name="Hampl V."/>
        </authorList>
    </citation>
    <scope>NUCLEOTIDE SEQUENCE [LARGE SCALE GENOMIC DNA]</scope>
    <source>
        <strain evidence="5">ST1C</strain>
    </source>
</reference>
<dbReference type="InterPro" id="IPR000504">
    <property type="entry name" value="RRM_dom"/>
</dbReference>
<dbReference type="PANTHER" id="PTHR48025">
    <property type="entry name" value="OS02G0815200 PROTEIN"/>
    <property type="match status" value="1"/>
</dbReference>
<sequence length="565" mass="64399">MFGINPKTSRQKIADELKEFHPSSVVLIKLGTTTNEQIAEVEFDNLENAQDADKEMNLKEIDGSVIHAFVDRNILEYQRQAPQIIHSHSSSPSLGQQLSLVIMNLSNNTQEQNIRDLLGRIQASSISILQDKNSFEGLRMAIVEFDNPESALQALKLIDKSFMRGNILHAELFQADTEIEKYNQDQSDNIRPNIHETNKLRISNLPQNITSEQLKNVFKEFGEVECDVVQDKRARTGPNIGFATFTTPTQAAKARNALNGRNIFGEDREMRIFFARTQEDENAKLHISQLPPNITPQKLRQLFEKYGVKDIQIPNQRNINRPGQQYPTFQQGQFAFIVLKDEKEIENAIREMNNMNLEGWRINVEKQMSQEEIVLKREQNGQQQENINQIDNLQNKYNKARQKADYKRQQANQQRQYIQTKGVDVQIYEAGKNACEVFAAGFPTTQTDASLLQMFSSFGAVKASMAKDKITQRTKEFGFVTFLRQDQAINAVNSLNGSMNSGKKMKVTLSRDNKIQDKLQYIGKLLNEERQKIAEAERAEAEATSAEKELKDARLKIGVQGPSID</sequence>
<accession>A0A5J4TWL9</accession>
<dbReference type="Proteomes" id="UP000324800">
    <property type="component" value="Unassembled WGS sequence"/>
</dbReference>
<dbReference type="InterPro" id="IPR035979">
    <property type="entry name" value="RBD_domain_sf"/>
</dbReference>
<dbReference type="Pfam" id="PF00076">
    <property type="entry name" value="RRM_1"/>
    <property type="match status" value="5"/>
</dbReference>
<evidence type="ECO:0000256" key="3">
    <source>
        <dbReference type="SAM" id="Coils"/>
    </source>
</evidence>
<dbReference type="AlphaFoldDB" id="A0A5J4TWL9"/>
<dbReference type="SMART" id="SM00360">
    <property type="entry name" value="RRM"/>
    <property type="match status" value="5"/>
</dbReference>
<feature type="domain" description="RRM" evidence="4">
    <location>
        <begin position="435"/>
        <end position="512"/>
    </location>
</feature>
<dbReference type="InterPro" id="IPR012677">
    <property type="entry name" value="Nucleotide-bd_a/b_plait_sf"/>
</dbReference>
<feature type="domain" description="RRM" evidence="4">
    <location>
        <begin position="98"/>
        <end position="175"/>
    </location>
</feature>
<feature type="domain" description="RRM" evidence="4">
    <location>
        <begin position="283"/>
        <end position="369"/>
    </location>
</feature>
<protein>
    <submittedName>
        <fullName evidence="5">Putative RNA binding protein</fullName>
    </submittedName>
</protein>
<evidence type="ECO:0000313" key="6">
    <source>
        <dbReference type="Proteomes" id="UP000324800"/>
    </source>
</evidence>
<dbReference type="CDD" id="cd00590">
    <property type="entry name" value="RRM_SF"/>
    <property type="match status" value="4"/>
</dbReference>
<keyword evidence="3" id="KW-0175">Coiled coil</keyword>
<evidence type="ECO:0000256" key="2">
    <source>
        <dbReference type="PROSITE-ProRule" id="PRU00176"/>
    </source>
</evidence>
<dbReference type="PANTHER" id="PTHR48025:SF1">
    <property type="entry name" value="RRM DOMAIN-CONTAINING PROTEIN"/>
    <property type="match status" value="1"/>
</dbReference>
<feature type="coiled-coil region" evidence="3">
    <location>
        <begin position="522"/>
        <end position="556"/>
    </location>
</feature>
<feature type="coiled-coil region" evidence="3">
    <location>
        <begin position="338"/>
        <end position="410"/>
    </location>
</feature>
<dbReference type="GO" id="GO:0003729">
    <property type="term" value="F:mRNA binding"/>
    <property type="evidence" value="ECO:0007669"/>
    <property type="project" value="TreeGrafter"/>
</dbReference>
<name>A0A5J4TWL9_9EUKA</name>
<organism evidence="5 6">
    <name type="scientific">Streblomastix strix</name>
    <dbReference type="NCBI Taxonomy" id="222440"/>
    <lineage>
        <taxon>Eukaryota</taxon>
        <taxon>Metamonada</taxon>
        <taxon>Preaxostyla</taxon>
        <taxon>Oxymonadida</taxon>
        <taxon>Streblomastigidae</taxon>
        <taxon>Streblomastix</taxon>
    </lineage>
</organism>
<evidence type="ECO:0000259" key="4">
    <source>
        <dbReference type="PROSITE" id="PS50102"/>
    </source>
</evidence>